<organism evidence="5">
    <name type="scientific">Brassica cretica</name>
    <name type="common">Mustard</name>
    <dbReference type="NCBI Taxonomy" id="69181"/>
    <lineage>
        <taxon>Eukaryota</taxon>
        <taxon>Viridiplantae</taxon>
        <taxon>Streptophyta</taxon>
        <taxon>Embryophyta</taxon>
        <taxon>Tracheophyta</taxon>
        <taxon>Spermatophyta</taxon>
        <taxon>Magnoliopsida</taxon>
        <taxon>eudicotyledons</taxon>
        <taxon>Gunneridae</taxon>
        <taxon>Pentapetalae</taxon>
        <taxon>rosids</taxon>
        <taxon>malvids</taxon>
        <taxon>Brassicales</taxon>
        <taxon>Brassicaceae</taxon>
        <taxon>Brassiceae</taxon>
        <taxon>Brassica</taxon>
    </lineage>
</organism>
<comment type="function">
    <text evidence="2">PPIases accelerate the folding of proteins. It catalyzes the cis-trans isomerization of proline imidic peptide bonds in oligopeptides.</text>
</comment>
<dbReference type="PRINTS" id="PR00153">
    <property type="entry name" value="CSAPPISMRASE"/>
</dbReference>
<keyword evidence="2" id="KW-0697">Rotamase</keyword>
<evidence type="ECO:0000256" key="1">
    <source>
        <dbReference type="ARBA" id="ARBA00007365"/>
    </source>
</evidence>
<accession>A0A8S9JUL5</accession>
<feature type="region of interest" description="Disordered" evidence="3">
    <location>
        <begin position="1"/>
        <end position="36"/>
    </location>
</feature>
<dbReference type="PANTHER" id="PTHR11071:SF431">
    <property type="entry name" value="PEPTIDYL-PROLYL CIS-TRANS ISOMERASE"/>
    <property type="match status" value="1"/>
</dbReference>
<reference evidence="5" key="1">
    <citation type="submission" date="2019-12" db="EMBL/GenBank/DDBJ databases">
        <title>Genome sequencing and annotation of Brassica cretica.</title>
        <authorList>
            <person name="Studholme D.J."/>
            <person name="Sarris P.F."/>
        </authorList>
    </citation>
    <scope>NUCLEOTIDE SEQUENCE</scope>
    <source>
        <strain evidence="5">PFS-102/07</strain>
        <tissue evidence="5">Leaf</tissue>
    </source>
</reference>
<sequence length="185" mass="19776">MSGGKFTVNFNPVGPLVPPDGSRLNDNGSHVHPQASGGFTINVNPLGQFVPLAGGGLNVNKAHVQPLAGGSKKGYESENREKGIGKFGSECIYGSRFFDDENFIKMHTGPGILTMWNCRPNTNGSQFMICLRKIVELDGECVVFGQVVEGLGVIENIEKEVGRTDDDLNGVPTKRVVIADCGQIS</sequence>
<dbReference type="EMBL" id="QGKY02000246">
    <property type="protein sequence ID" value="KAF2585875.1"/>
    <property type="molecule type" value="Genomic_DNA"/>
</dbReference>
<evidence type="ECO:0000256" key="3">
    <source>
        <dbReference type="SAM" id="MobiDB-lite"/>
    </source>
</evidence>
<dbReference type="PROSITE" id="PS50072">
    <property type="entry name" value="CSA_PPIASE_2"/>
    <property type="match status" value="1"/>
</dbReference>
<gene>
    <name evidence="5" type="ORF">F2Q70_00036865</name>
</gene>
<dbReference type="GO" id="GO:0005886">
    <property type="term" value="C:plasma membrane"/>
    <property type="evidence" value="ECO:0007669"/>
    <property type="project" value="TreeGrafter"/>
</dbReference>
<dbReference type="GO" id="GO:0016018">
    <property type="term" value="F:cyclosporin A binding"/>
    <property type="evidence" value="ECO:0007669"/>
    <property type="project" value="TreeGrafter"/>
</dbReference>
<dbReference type="GO" id="GO:0006457">
    <property type="term" value="P:protein folding"/>
    <property type="evidence" value="ECO:0007669"/>
    <property type="project" value="TreeGrafter"/>
</dbReference>
<dbReference type="GO" id="GO:0003755">
    <property type="term" value="F:peptidyl-prolyl cis-trans isomerase activity"/>
    <property type="evidence" value="ECO:0007669"/>
    <property type="project" value="UniProtKB-UniRule"/>
</dbReference>
<evidence type="ECO:0000313" key="5">
    <source>
        <dbReference type="EMBL" id="KAF2585875.1"/>
    </source>
</evidence>
<dbReference type="SUPFAM" id="SSF50891">
    <property type="entry name" value="Cyclophilin-like"/>
    <property type="match status" value="1"/>
</dbReference>
<dbReference type="InterPro" id="IPR002130">
    <property type="entry name" value="Cyclophilin-type_PPIase_dom"/>
</dbReference>
<dbReference type="Pfam" id="PF00160">
    <property type="entry name" value="Pro_isomerase"/>
    <property type="match status" value="1"/>
</dbReference>
<evidence type="ECO:0000259" key="4">
    <source>
        <dbReference type="PROSITE" id="PS50072"/>
    </source>
</evidence>
<evidence type="ECO:0000256" key="2">
    <source>
        <dbReference type="RuleBase" id="RU363019"/>
    </source>
</evidence>
<proteinExistence type="inferred from homology"/>
<dbReference type="EC" id="5.2.1.8" evidence="2"/>
<dbReference type="AlphaFoldDB" id="A0A8S9JUL5"/>
<comment type="catalytic activity">
    <reaction evidence="2">
        <text>[protein]-peptidylproline (omega=180) = [protein]-peptidylproline (omega=0)</text>
        <dbReference type="Rhea" id="RHEA:16237"/>
        <dbReference type="Rhea" id="RHEA-COMP:10747"/>
        <dbReference type="Rhea" id="RHEA-COMP:10748"/>
        <dbReference type="ChEBI" id="CHEBI:83833"/>
        <dbReference type="ChEBI" id="CHEBI:83834"/>
        <dbReference type="EC" id="5.2.1.8"/>
    </reaction>
</comment>
<dbReference type="Gene3D" id="2.40.100.10">
    <property type="entry name" value="Cyclophilin-like"/>
    <property type="match status" value="1"/>
</dbReference>
<comment type="caution">
    <text evidence="5">The sequence shown here is derived from an EMBL/GenBank/DDBJ whole genome shotgun (WGS) entry which is preliminary data.</text>
</comment>
<dbReference type="PANTHER" id="PTHR11071">
    <property type="entry name" value="PEPTIDYL-PROLYL CIS-TRANS ISOMERASE"/>
    <property type="match status" value="1"/>
</dbReference>
<keyword evidence="2" id="KW-0413">Isomerase</keyword>
<protein>
    <recommendedName>
        <fullName evidence="2">Peptidyl-prolyl cis-trans isomerase</fullName>
        <shortName evidence="2">PPIase</shortName>
        <ecNumber evidence="2">5.2.1.8</ecNumber>
    </recommendedName>
</protein>
<dbReference type="InterPro" id="IPR029000">
    <property type="entry name" value="Cyclophilin-like_dom_sf"/>
</dbReference>
<dbReference type="GO" id="GO:0005829">
    <property type="term" value="C:cytosol"/>
    <property type="evidence" value="ECO:0007669"/>
    <property type="project" value="TreeGrafter"/>
</dbReference>
<comment type="similarity">
    <text evidence="1 2">Belongs to the cyclophilin-type PPIase family.</text>
</comment>
<name>A0A8S9JUL5_BRACR</name>
<feature type="domain" description="PPIase cyclophilin-type" evidence="4">
    <location>
        <begin position="67"/>
        <end position="183"/>
    </location>
</feature>